<evidence type="ECO:0000313" key="1">
    <source>
        <dbReference type="EMBL" id="MBO4205720.1"/>
    </source>
</evidence>
<keyword evidence="2" id="KW-1185">Reference proteome</keyword>
<accession>A0ABS3VMF6</accession>
<name>A0ABS3VMF6_MICEH</name>
<dbReference type="RefSeq" id="WP_208811978.1">
    <property type="nucleotide sequence ID" value="NZ_WVUH01000035.1"/>
</dbReference>
<protein>
    <submittedName>
        <fullName evidence="1">Type VII secretion protein EccE</fullName>
    </submittedName>
</protein>
<gene>
    <name evidence="1" type="ORF">GSF22_06825</name>
</gene>
<organism evidence="1 2">
    <name type="scientific">Micromonospora echinofusca</name>
    <dbReference type="NCBI Taxonomy" id="47858"/>
    <lineage>
        <taxon>Bacteria</taxon>
        <taxon>Bacillati</taxon>
        <taxon>Actinomycetota</taxon>
        <taxon>Actinomycetes</taxon>
        <taxon>Micromonosporales</taxon>
        <taxon>Micromonosporaceae</taxon>
        <taxon>Micromonospora</taxon>
    </lineage>
</organism>
<sequence>PTLLPAADPGTPPVRVQLVLSGVPAPAPGAGGGPAGTSYRQLTGGRLLGQSRAVLAVRVVRADGWSDAEQLRALSSTVRWVRRRLAPVGARPLGADAALRVLAELAHHDGGQPARESWPAVRLGGLVQVSFRLRPARTDDALRRLVPRLLVLPATATTVALGVGAGQAGGPGSPAAELAVRVAADGPAALAVATGALRRLVAAEGGQVQRLDGEQLDGLAATLPLGTSDAPRPVPSTMFDGLELPLDAAGLMLGTNRHGAPVTVRLFRPEATRVVLVGGVRAAQLVTLRALALGARLVVRTGRPGVWEPFVRAVTAPGELIPVIPPGRPVGGPPGTPLRPLLVVTDVASPEVDVRPVPGWRTTLVVREELTAPDVELLARADLAVVQPLRADEAALAGTALGLGDSSAWLTRIRDDMVAVVNRQALRWVLLSPTPVETRLIGVPVR</sequence>
<dbReference type="Proteomes" id="UP000823521">
    <property type="component" value="Unassembled WGS sequence"/>
</dbReference>
<reference evidence="1 2" key="1">
    <citation type="submission" date="2019-12" db="EMBL/GenBank/DDBJ databases">
        <title>Whole genome sequencing of endophytic Actinobacterium Micromonospora sp. MPMI6T.</title>
        <authorList>
            <person name="Evv R."/>
            <person name="Podile A.R."/>
        </authorList>
    </citation>
    <scope>NUCLEOTIDE SEQUENCE [LARGE SCALE GENOMIC DNA]</scope>
    <source>
        <strain evidence="1 2">MPMI6</strain>
    </source>
</reference>
<proteinExistence type="predicted"/>
<dbReference type="EMBL" id="WVUH01000035">
    <property type="protein sequence ID" value="MBO4205720.1"/>
    <property type="molecule type" value="Genomic_DNA"/>
</dbReference>
<comment type="caution">
    <text evidence="1">The sequence shown here is derived from an EMBL/GenBank/DDBJ whole genome shotgun (WGS) entry which is preliminary data.</text>
</comment>
<evidence type="ECO:0000313" key="2">
    <source>
        <dbReference type="Proteomes" id="UP000823521"/>
    </source>
</evidence>
<feature type="non-terminal residue" evidence="1">
    <location>
        <position position="1"/>
    </location>
</feature>